<reference evidence="1 2" key="1">
    <citation type="submission" date="2018-04" db="EMBL/GenBank/DDBJ databases">
        <title>Genomic Encyclopedia of Archaeal and Bacterial Type Strains, Phase II (KMG-II): from individual species to whole genera.</title>
        <authorList>
            <person name="Goeker M."/>
        </authorList>
    </citation>
    <scope>NUCLEOTIDE SEQUENCE [LARGE SCALE GENOMIC DNA]</scope>
    <source>
        <strain evidence="1 2">DSM 29955</strain>
    </source>
</reference>
<comment type="caution">
    <text evidence="1">The sequence shown here is derived from an EMBL/GenBank/DDBJ whole genome shotgun (WGS) entry which is preliminary data.</text>
</comment>
<organism evidence="1 2">
    <name type="scientific">Yoonia sediminilitoris</name>
    <dbReference type="NCBI Taxonomy" id="1286148"/>
    <lineage>
        <taxon>Bacteria</taxon>
        <taxon>Pseudomonadati</taxon>
        <taxon>Pseudomonadota</taxon>
        <taxon>Alphaproteobacteria</taxon>
        <taxon>Rhodobacterales</taxon>
        <taxon>Paracoccaceae</taxon>
        <taxon>Yoonia</taxon>
    </lineage>
</organism>
<protein>
    <submittedName>
        <fullName evidence="1">Uncharacterized protein</fullName>
    </submittedName>
</protein>
<dbReference type="AlphaFoldDB" id="A0A2T6KHE3"/>
<gene>
    <name evidence="1" type="ORF">C8N45_105128</name>
</gene>
<dbReference type="Proteomes" id="UP000244523">
    <property type="component" value="Unassembled WGS sequence"/>
</dbReference>
<sequence>MTVSRVPTDGRSFGSGSIATISEDRVIRPGTEIGLTCDAGLTRLFPHQDATEIPHRKRLGQLNCWVNWAFSKASSYSLLAVLS</sequence>
<name>A0A2T6KHE3_9RHOB</name>
<accession>A0A2T6KHE3</accession>
<evidence type="ECO:0000313" key="2">
    <source>
        <dbReference type="Proteomes" id="UP000244523"/>
    </source>
</evidence>
<proteinExistence type="predicted"/>
<keyword evidence="2" id="KW-1185">Reference proteome</keyword>
<evidence type="ECO:0000313" key="1">
    <source>
        <dbReference type="EMBL" id="PUB14905.1"/>
    </source>
</evidence>
<dbReference type="EMBL" id="QBUD01000005">
    <property type="protein sequence ID" value="PUB14905.1"/>
    <property type="molecule type" value="Genomic_DNA"/>
</dbReference>